<dbReference type="KEGG" id="talb:FTW19_14805"/>
<feature type="transmembrane region" description="Helical" evidence="2">
    <location>
        <begin position="260"/>
        <end position="281"/>
    </location>
</feature>
<evidence type="ECO:0000313" key="5">
    <source>
        <dbReference type="Proteomes" id="UP000321820"/>
    </source>
</evidence>
<feature type="domain" description="CAAX prenyl protease 2/Lysostaphin resistance protein A-like" evidence="3">
    <location>
        <begin position="138"/>
        <end position="227"/>
    </location>
</feature>
<dbReference type="AlphaFoldDB" id="A0A5B9EFD3"/>
<dbReference type="Pfam" id="PF02517">
    <property type="entry name" value="Rce1-like"/>
    <property type="match status" value="1"/>
</dbReference>
<dbReference type="GO" id="GO:0008237">
    <property type="term" value="F:metallopeptidase activity"/>
    <property type="evidence" value="ECO:0007669"/>
    <property type="project" value="UniProtKB-KW"/>
</dbReference>
<dbReference type="PANTHER" id="PTHR39430">
    <property type="entry name" value="MEMBRANE-ASSOCIATED PROTEASE-RELATED"/>
    <property type="match status" value="1"/>
</dbReference>
<dbReference type="Proteomes" id="UP000321820">
    <property type="component" value="Chromosome"/>
</dbReference>
<dbReference type="PANTHER" id="PTHR39430:SF1">
    <property type="entry name" value="PROTEASE"/>
    <property type="match status" value="1"/>
</dbReference>
<keyword evidence="4" id="KW-0378">Hydrolase</keyword>
<feature type="transmembrane region" description="Helical" evidence="2">
    <location>
        <begin position="99"/>
        <end position="119"/>
    </location>
</feature>
<protein>
    <submittedName>
        <fullName evidence="4">CPBP family intramembrane metalloprotease</fullName>
    </submittedName>
</protein>
<keyword evidence="5" id="KW-1185">Reference proteome</keyword>
<gene>
    <name evidence="4" type="ORF">FTW19_14805</name>
</gene>
<feature type="compositionally biased region" description="Polar residues" evidence="1">
    <location>
        <begin position="342"/>
        <end position="352"/>
    </location>
</feature>
<dbReference type="InterPro" id="IPR003675">
    <property type="entry name" value="Rce1/LyrA-like_dom"/>
</dbReference>
<keyword evidence="4" id="KW-0645">Protease</keyword>
<feature type="transmembrane region" description="Helical" evidence="2">
    <location>
        <begin position="131"/>
        <end position="154"/>
    </location>
</feature>
<dbReference type="EMBL" id="CP042806">
    <property type="protein sequence ID" value="QEE29151.1"/>
    <property type="molecule type" value="Genomic_DNA"/>
</dbReference>
<dbReference type="GO" id="GO:0080120">
    <property type="term" value="P:CAAX-box protein maturation"/>
    <property type="evidence" value="ECO:0007669"/>
    <property type="project" value="UniProtKB-ARBA"/>
</dbReference>
<feature type="transmembrane region" description="Helical" evidence="2">
    <location>
        <begin position="166"/>
        <end position="185"/>
    </location>
</feature>
<dbReference type="RefSeq" id="WP_147648349.1">
    <property type="nucleotide sequence ID" value="NZ_CP042806.1"/>
</dbReference>
<feature type="transmembrane region" description="Helical" evidence="2">
    <location>
        <begin position="24"/>
        <end position="44"/>
    </location>
</feature>
<reference evidence="4 5" key="1">
    <citation type="submission" date="2019-08" db="EMBL/GenBank/DDBJ databases">
        <title>Complete genome sequence of Terriglobus albidus strain ORNL.</title>
        <authorList>
            <person name="Podar M."/>
        </authorList>
    </citation>
    <scope>NUCLEOTIDE SEQUENCE [LARGE SCALE GENOMIC DNA]</scope>
    <source>
        <strain evidence="4 5">ORNL</strain>
    </source>
</reference>
<sequence length="352" mass="37799">MTLQTQDRIRGSGGLFGGQTRGSAAVRFVFGTVWVFASQIIAVMATSNIDTSAHELFFRTFWLALLLLGFWGMGRALDGQESPIKSMGLIRREGFAKELALGVATGWGLITVLVLPIMLSGRLDLSFWWSARSILLTVNNLIVLAVAALVEEVAFRGYAFQRLRDAVGPTVATLLLAAVFGLVHLNNPHGGWPAVFVTMLAGIMLSVAYLQTRSLWMTWGLHFGWNASMGVLFGLPVSGLDFSSVVQARPGLPVWLTGGLYGPEASVLAPFVVLAGIAVVVRVTRDLHWKYGFDPVVAGGYPMAAPPPPQHAAMEAEAAQKQAALIQIMPASAPLQTAPRPTEQSDFPSGEK</sequence>
<evidence type="ECO:0000313" key="4">
    <source>
        <dbReference type="EMBL" id="QEE29151.1"/>
    </source>
</evidence>
<dbReference type="GO" id="GO:0004175">
    <property type="term" value="F:endopeptidase activity"/>
    <property type="evidence" value="ECO:0007669"/>
    <property type="project" value="UniProtKB-ARBA"/>
</dbReference>
<name>A0A5B9EFD3_9BACT</name>
<accession>A0A5B9EFD3</accession>
<evidence type="ECO:0000256" key="2">
    <source>
        <dbReference type="SAM" id="Phobius"/>
    </source>
</evidence>
<proteinExistence type="predicted"/>
<keyword evidence="4" id="KW-0482">Metalloprotease</keyword>
<keyword evidence="2" id="KW-0812">Transmembrane</keyword>
<organism evidence="4 5">
    <name type="scientific">Terriglobus albidus</name>
    <dbReference type="NCBI Taxonomy" id="1592106"/>
    <lineage>
        <taxon>Bacteria</taxon>
        <taxon>Pseudomonadati</taxon>
        <taxon>Acidobacteriota</taxon>
        <taxon>Terriglobia</taxon>
        <taxon>Terriglobales</taxon>
        <taxon>Acidobacteriaceae</taxon>
        <taxon>Terriglobus</taxon>
    </lineage>
</organism>
<feature type="transmembrane region" description="Helical" evidence="2">
    <location>
        <begin position="222"/>
        <end position="240"/>
    </location>
</feature>
<evidence type="ECO:0000256" key="1">
    <source>
        <dbReference type="SAM" id="MobiDB-lite"/>
    </source>
</evidence>
<feature type="region of interest" description="Disordered" evidence="1">
    <location>
        <begin position="332"/>
        <end position="352"/>
    </location>
</feature>
<dbReference type="OrthoDB" id="324900at2"/>
<keyword evidence="2" id="KW-1133">Transmembrane helix</keyword>
<feature type="transmembrane region" description="Helical" evidence="2">
    <location>
        <begin position="56"/>
        <end position="78"/>
    </location>
</feature>
<keyword evidence="2" id="KW-0472">Membrane</keyword>
<dbReference type="GO" id="GO:0006508">
    <property type="term" value="P:proteolysis"/>
    <property type="evidence" value="ECO:0007669"/>
    <property type="project" value="UniProtKB-KW"/>
</dbReference>
<evidence type="ECO:0000259" key="3">
    <source>
        <dbReference type="Pfam" id="PF02517"/>
    </source>
</evidence>
<feature type="transmembrane region" description="Helical" evidence="2">
    <location>
        <begin position="191"/>
        <end position="210"/>
    </location>
</feature>